<reference evidence="2 3" key="2">
    <citation type="submission" date="2013-04" db="EMBL/GenBank/DDBJ databases">
        <title>Comparative genomics of 12 strains of Erwinia amylovora identifies a pan-genome with a large conserved core and provides insights into host specificity.</title>
        <authorList>
            <person name="Mann R.A."/>
            <person name="Smits T.H.M."/>
            <person name="Buehlmann A."/>
            <person name="Blom J."/>
            <person name="Goesmann A."/>
            <person name="Frey J.E."/>
            <person name="Plummer K.M."/>
            <person name="Beer S.V."/>
            <person name="Luck J."/>
            <person name="Duffy B."/>
            <person name="Rodoni B."/>
        </authorList>
    </citation>
    <scope>NUCLEOTIDE SEQUENCE [LARGE SCALE GENOMIC DNA]</scope>
    <source>
        <strain evidence="3">CFBP 1232</strain>
    </source>
</reference>
<dbReference type="AlphaFoldDB" id="A0A831ESR9"/>
<dbReference type="InterPro" id="IPR019663">
    <property type="entry name" value="YbfA"/>
</dbReference>
<comment type="caution">
    <text evidence="2">The sequence shown here is derived from an EMBL/GenBank/DDBJ whole genome shotgun (WGS) entry which is preliminary data.</text>
</comment>
<keyword evidence="1" id="KW-0472">Membrane</keyword>
<dbReference type="RefSeq" id="WP_004156660.1">
    <property type="nucleotide sequence ID" value="NZ_BAYW01000006.1"/>
</dbReference>
<keyword evidence="1" id="KW-0812">Transmembrane</keyword>
<evidence type="ECO:0000313" key="2">
    <source>
        <dbReference type="EMBL" id="CCO93134.1"/>
    </source>
</evidence>
<dbReference type="Proteomes" id="UP000013111">
    <property type="component" value="Unassembled WGS sequence"/>
</dbReference>
<gene>
    <name evidence="2" type="ORF">BN437_1188</name>
</gene>
<proteinExistence type="predicted"/>
<dbReference type="GeneID" id="97605460"/>
<feature type="transmembrane region" description="Helical" evidence="1">
    <location>
        <begin position="12"/>
        <end position="32"/>
    </location>
</feature>
<protein>
    <recommendedName>
        <fullName evidence="4">DUF2517 domain-containing protein</fullName>
    </recommendedName>
</protein>
<dbReference type="Pfam" id="PF10725">
    <property type="entry name" value="DUF2517"/>
    <property type="match status" value="1"/>
</dbReference>
<organism evidence="2 3">
    <name type="scientific">Erwinia amylovora NBRC 12687 = CFBP 1232</name>
    <dbReference type="NCBI Taxonomy" id="1219359"/>
    <lineage>
        <taxon>Bacteria</taxon>
        <taxon>Pseudomonadati</taxon>
        <taxon>Pseudomonadota</taxon>
        <taxon>Gammaproteobacteria</taxon>
        <taxon>Enterobacterales</taxon>
        <taxon>Erwiniaceae</taxon>
        <taxon>Erwinia</taxon>
    </lineage>
</organism>
<accession>A0A831ESR9</accession>
<name>A0A831ESR9_ERWAM</name>
<reference evidence="2 3" key="1">
    <citation type="submission" date="2012-11" db="EMBL/GenBank/DDBJ databases">
        <authorList>
            <person name="Linke B."/>
        </authorList>
    </citation>
    <scope>NUCLEOTIDE SEQUENCE [LARGE SCALE GENOMIC DNA]</scope>
    <source>
        <strain evidence="3">CFBP 1232</strain>
    </source>
</reference>
<sequence length="68" mass="8103">MGLYQHYSLGRIFLRRSLVLILGISAFPLMLFRSDRARFYSYLHRIWVKTSDRPVWLAQAEDAGCNYY</sequence>
<keyword evidence="1" id="KW-1133">Transmembrane helix</keyword>
<evidence type="ECO:0000256" key="1">
    <source>
        <dbReference type="SAM" id="Phobius"/>
    </source>
</evidence>
<dbReference type="EMBL" id="CAPB01000008">
    <property type="protein sequence ID" value="CCO93134.1"/>
    <property type="molecule type" value="Genomic_DNA"/>
</dbReference>
<evidence type="ECO:0008006" key="4">
    <source>
        <dbReference type="Google" id="ProtNLM"/>
    </source>
</evidence>
<evidence type="ECO:0000313" key="3">
    <source>
        <dbReference type="Proteomes" id="UP000013111"/>
    </source>
</evidence>